<name>A0AAW5IJ70_9BACT</name>
<evidence type="ECO:0000313" key="1">
    <source>
        <dbReference type="EMBL" id="MCP9563085.1"/>
    </source>
</evidence>
<dbReference type="Proteomes" id="UP001205531">
    <property type="component" value="Unassembled WGS sequence"/>
</dbReference>
<organism evidence="1 2">
    <name type="scientific">Segatella copri</name>
    <dbReference type="NCBI Taxonomy" id="165179"/>
    <lineage>
        <taxon>Bacteria</taxon>
        <taxon>Pseudomonadati</taxon>
        <taxon>Bacteroidota</taxon>
        <taxon>Bacteroidia</taxon>
        <taxon>Bacteroidales</taxon>
        <taxon>Prevotellaceae</taxon>
        <taxon>Segatella</taxon>
    </lineage>
</organism>
<accession>A0AAW5IJ70</accession>
<dbReference type="RefSeq" id="WP_254949861.1">
    <property type="nucleotide sequence ID" value="NZ_JANDWY010000001.1"/>
</dbReference>
<evidence type="ECO:0000313" key="2">
    <source>
        <dbReference type="Proteomes" id="UP001205531"/>
    </source>
</evidence>
<reference evidence="1" key="1">
    <citation type="submission" date="2022-07" db="EMBL/GenBank/DDBJ databases">
        <title>Prevotella copri.</title>
        <authorList>
            <person name="Yang C."/>
        </authorList>
    </citation>
    <scope>NUCLEOTIDE SEQUENCE</scope>
    <source>
        <strain evidence="1">HF2107</strain>
    </source>
</reference>
<dbReference type="EMBL" id="JANDWZ010000001">
    <property type="protein sequence ID" value="MCP9563085.1"/>
    <property type="molecule type" value="Genomic_DNA"/>
</dbReference>
<protein>
    <submittedName>
        <fullName evidence="1">Uncharacterized protein</fullName>
    </submittedName>
</protein>
<sequence length="100" mass="12076">MTTNCVICYFLTLDHIKNSNGKGRYILSFGLDYLRYGHDNTPREKEAINKFNSFKSFWKYVNKNYGKNALEKLFQNEQSETLIIETLKQWLYEYRENEKK</sequence>
<comment type="caution">
    <text evidence="1">The sequence shown here is derived from an EMBL/GenBank/DDBJ whole genome shotgun (WGS) entry which is preliminary data.</text>
</comment>
<dbReference type="AlphaFoldDB" id="A0AAW5IJ70"/>
<proteinExistence type="predicted"/>
<gene>
    <name evidence="1" type="ORF">NNC64_00660</name>
</gene>